<comment type="caution">
    <text evidence="2">The sequence shown here is derived from an EMBL/GenBank/DDBJ whole genome shotgun (WGS) entry which is preliminary data.</text>
</comment>
<evidence type="ECO:0000259" key="1">
    <source>
        <dbReference type="PROSITE" id="PS51677"/>
    </source>
</evidence>
<accession>A0ABP9SVT0</accession>
<proteinExistence type="predicted"/>
<dbReference type="InterPro" id="IPR002509">
    <property type="entry name" value="NODB_dom"/>
</dbReference>
<dbReference type="InterPro" id="IPR011330">
    <property type="entry name" value="Glyco_hydro/deAcase_b/a-brl"/>
</dbReference>
<protein>
    <submittedName>
        <fullName evidence="2">Allantoinase PuuE</fullName>
    </submittedName>
</protein>
<dbReference type="SUPFAM" id="SSF88713">
    <property type="entry name" value="Glycoside hydrolase/deacetylase"/>
    <property type="match status" value="1"/>
</dbReference>
<organism evidence="2 3">
    <name type="scientific">Arthrobacter gyeryongensis</name>
    <dbReference type="NCBI Taxonomy" id="1650592"/>
    <lineage>
        <taxon>Bacteria</taxon>
        <taxon>Bacillati</taxon>
        <taxon>Actinomycetota</taxon>
        <taxon>Actinomycetes</taxon>
        <taxon>Micrococcales</taxon>
        <taxon>Micrococcaceae</taxon>
        <taxon>Arthrobacter</taxon>
    </lineage>
</organism>
<feature type="domain" description="NodB homology" evidence="1">
    <location>
        <begin position="69"/>
        <end position="284"/>
    </location>
</feature>
<reference evidence="3" key="1">
    <citation type="journal article" date="2019" name="Int. J. Syst. Evol. Microbiol.">
        <title>The Global Catalogue of Microorganisms (GCM) 10K type strain sequencing project: providing services to taxonomists for standard genome sequencing and annotation.</title>
        <authorList>
            <consortium name="The Broad Institute Genomics Platform"/>
            <consortium name="The Broad Institute Genome Sequencing Center for Infectious Disease"/>
            <person name="Wu L."/>
            <person name="Ma J."/>
        </authorList>
    </citation>
    <scope>NUCLEOTIDE SEQUENCE [LARGE SCALE GENOMIC DNA]</scope>
    <source>
        <strain evidence="3">JCM 18514</strain>
    </source>
</reference>
<dbReference type="Pfam" id="PF01522">
    <property type="entry name" value="Polysacc_deac_1"/>
    <property type="match status" value="1"/>
</dbReference>
<dbReference type="PROSITE" id="PS51677">
    <property type="entry name" value="NODB"/>
    <property type="match status" value="1"/>
</dbReference>
<dbReference type="EMBL" id="BAABKK010000038">
    <property type="protein sequence ID" value="GAA5202052.1"/>
    <property type="molecule type" value="Genomic_DNA"/>
</dbReference>
<dbReference type="PANTHER" id="PTHR43123:SF1">
    <property type="entry name" value="POLYSACCHARIDE DEACETYLASE-RELATED"/>
    <property type="match status" value="1"/>
</dbReference>
<dbReference type="Gene3D" id="3.20.20.370">
    <property type="entry name" value="Glycoside hydrolase/deacetylase"/>
    <property type="match status" value="1"/>
</dbReference>
<name>A0ABP9SVT0_9MICC</name>
<dbReference type="Proteomes" id="UP001500200">
    <property type="component" value="Unassembled WGS sequence"/>
</dbReference>
<evidence type="ECO:0000313" key="3">
    <source>
        <dbReference type="Proteomes" id="UP001500200"/>
    </source>
</evidence>
<keyword evidence="3" id="KW-1185">Reference proteome</keyword>
<sequence>MSVPSTTRDFVGYGEHPPEFRWPGASRVAVSLVINVEDGAERSIARGGPADDLGAHWIKHPVHPTVRNLTLESAFEYGSRAGIWRVLRILRRHNVRATAFCCATALEQNAQIAAALVRDGHEIADHGYNWDTHAGLAPDEERALITASRDSIAGSTGVPPTSWYSRDGLNRGTRDILAAAGFMYESNSFNDDLPHFGTGMGASALPVLPYAGDTNDSGLFTQFPTATAFAGHLCGTLDMMLTDSRSGPSVMNVGLHPRLIGRPAYATALDTFLSHASKNSAWIATRSQIIEAWLLNTRQVPAPARSGDLGTP</sequence>
<evidence type="ECO:0000313" key="2">
    <source>
        <dbReference type="EMBL" id="GAA5202052.1"/>
    </source>
</evidence>
<dbReference type="PANTHER" id="PTHR43123">
    <property type="entry name" value="POLYSACCHARIDE DEACETYLASE-RELATED"/>
    <property type="match status" value="1"/>
</dbReference>
<gene>
    <name evidence="2" type="ORF">GCM10023346_47940</name>
</gene>